<dbReference type="EMBL" id="BARV01028507">
    <property type="protein sequence ID" value="GAI34474.1"/>
    <property type="molecule type" value="Genomic_DNA"/>
</dbReference>
<evidence type="ECO:0000256" key="1">
    <source>
        <dbReference type="SAM" id="MobiDB-lite"/>
    </source>
</evidence>
<name>X1PUE4_9ZZZZ</name>
<dbReference type="AlphaFoldDB" id="X1PUE4"/>
<evidence type="ECO:0000313" key="2">
    <source>
        <dbReference type="EMBL" id="GAI34474.1"/>
    </source>
</evidence>
<dbReference type="Gene3D" id="2.60.40.1080">
    <property type="match status" value="1"/>
</dbReference>
<dbReference type="InterPro" id="IPR049886">
    <property type="entry name" value="CFI_box_CTERM_dom"/>
</dbReference>
<feature type="region of interest" description="Disordered" evidence="1">
    <location>
        <begin position="1"/>
        <end position="25"/>
    </location>
</feature>
<gene>
    <name evidence="2" type="ORF">S06H3_45614</name>
</gene>
<dbReference type="NCBIfam" id="NF041770">
    <property type="entry name" value="CFI_box_CTERM"/>
    <property type="match status" value="1"/>
</dbReference>
<organism evidence="2">
    <name type="scientific">marine sediment metagenome</name>
    <dbReference type="NCBI Taxonomy" id="412755"/>
    <lineage>
        <taxon>unclassified sequences</taxon>
        <taxon>metagenomes</taxon>
        <taxon>ecological metagenomes</taxon>
    </lineage>
</organism>
<protein>
    <submittedName>
        <fullName evidence="2">Uncharacterized protein</fullName>
    </submittedName>
</protein>
<feature type="non-terminal residue" evidence="2">
    <location>
        <position position="1"/>
    </location>
</feature>
<proteinExistence type="predicted"/>
<sequence length="188" mass="20966">SSGDPCPGQQCDEETDECRPEPPPCDISLSPATAEVLSGQSQSFTVITTGDCTNTDYEWSVEDTTIGSSIDQNGNYTAGINNDFFNQATDVVKVVDHANGDLSAEATVKVSWQCFLLMIYGEGSEEADLMRNFRDTMLNKTPEGQEIIRLYYEWSPNVVKIMQYDEEFKEEVKAAIDEILPLVREKLK</sequence>
<reference evidence="2" key="1">
    <citation type="journal article" date="2014" name="Front. Microbiol.">
        <title>High frequency of phylogenetically diverse reductive dehalogenase-homologous genes in deep subseafloor sedimentary metagenomes.</title>
        <authorList>
            <person name="Kawai M."/>
            <person name="Futagami T."/>
            <person name="Toyoda A."/>
            <person name="Takaki Y."/>
            <person name="Nishi S."/>
            <person name="Hori S."/>
            <person name="Arai W."/>
            <person name="Tsubouchi T."/>
            <person name="Morono Y."/>
            <person name="Uchiyama I."/>
            <person name="Ito T."/>
            <person name="Fujiyama A."/>
            <person name="Inagaki F."/>
            <person name="Takami H."/>
        </authorList>
    </citation>
    <scope>NUCLEOTIDE SEQUENCE</scope>
    <source>
        <strain evidence="2">Expedition CK06-06</strain>
    </source>
</reference>
<accession>X1PUE4</accession>
<comment type="caution">
    <text evidence="2">The sequence shown here is derived from an EMBL/GenBank/DDBJ whole genome shotgun (WGS) entry which is preliminary data.</text>
</comment>